<dbReference type="Gene3D" id="3.30.1360.170">
    <property type="match status" value="1"/>
</dbReference>
<dbReference type="EMBL" id="LGGO01000013">
    <property type="protein sequence ID" value="KUK77672.1"/>
    <property type="molecule type" value="Genomic_DNA"/>
</dbReference>
<accession>A0A101HIT5</accession>
<evidence type="ECO:0000313" key="1">
    <source>
        <dbReference type="EMBL" id="KUK77672.1"/>
    </source>
</evidence>
<reference evidence="2" key="1">
    <citation type="journal article" date="2015" name="MBio">
        <title>Genome-Resolved Metagenomic Analysis Reveals Roles for Candidate Phyla and Other Microbial Community Members in Biogeochemical Transformations in Oil Reservoirs.</title>
        <authorList>
            <person name="Hu P."/>
            <person name="Tom L."/>
            <person name="Singh A."/>
            <person name="Thomas B.C."/>
            <person name="Baker B.J."/>
            <person name="Piceno Y.M."/>
            <person name="Andersen G.L."/>
            <person name="Banfield J.F."/>
        </authorList>
    </citation>
    <scope>NUCLEOTIDE SEQUENCE [LARGE SCALE GENOMIC DNA]</scope>
</reference>
<evidence type="ECO:0008006" key="3">
    <source>
        <dbReference type="Google" id="ProtNLM"/>
    </source>
</evidence>
<proteinExistence type="predicted"/>
<dbReference type="AlphaFoldDB" id="A0A101HIT5"/>
<dbReference type="GO" id="GO:0050660">
    <property type="term" value="F:flavin adenine dinucleotide binding"/>
    <property type="evidence" value="ECO:0007669"/>
    <property type="project" value="InterPro"/>
</dbReference>
<organism evidence="1 2">
    <name type="scientific">candidate division WS6 bacterium 34_10</name>
    <dbReference type="NCBI Taxonomy" id="1641389"/>
    <lineage>
        <taxon>Bacteria</taxon>
        <taxon>Candidatus Dojkabacteria</taxon>
    </lineage>
</organism>
<feature type="non-terminal residue" evidence="1">
    <location>
        <position position="1"/>
    </location>
</feature>
<dbReference type="GO" id="GO:0006231">
    <property type="term" value="P:dTMP biosynthetic process"/>
    <property type="evidence" value="ECO:0007669"/>
    <property type="project" value="InterPro"/>
</dbReference>
<protein>
    <recommendedName>
        <fullName evidence="3">Thymidylate synthase complementing protein ThyX</fullName>
    </recommendedName>
</protein>
<evidence type="ECO:0000313" key="2">
    <source>
        <dbReference type="Proteomes" id="UP000053904"/>
    </source>
</evidence>
<dbReference type="Proteomes" id="UP000053904">
    <property type="component" value="Unassembled WGS sequence"/>
</dbReference>
<dbReference type="GO" id="GO:0050797">
    <property type="term" value="F:thymidylate synthase (FAD) activity"/>
    <property type="evidence" value="ECO:0007669"/>
    <property type="project" value="InterPro"/>
</dbReference>
<dbReference type="InterPro" id="IPR036098">
    <property type="entry name" value="Thymidylate_synthase_ThyX_sf"/>
</dbReference>
<comment type="caution">
    <text evidence="1">The sequence shown here is derived from an EMBL/GenBank/DDBJ whole genome shotgun (WGS) entry which is preliminary data.</text>
</comment>
<gene>
    <name evidence="1" type="ORF">XD93_0163</name>
</gene>
<sequence>SASIKSGRYTRMDKVSDKEKELYDKWYEKFNKRIEEVYPKIPERLRDKLSMENARYIISVFTPTQGIYTFNIRQLNYIINWFKEYIEVNRGEENYFKKNLIKAMHQFIDATSMYHIDDMVSGKNRSLSLFKKDYISYDEYFGDTYSVNYNCSFVELEQILRHRTINYTILDDISKEPEEFFIPPIFDKGSNLEKEWLEDLDSVKDIYPNATMFKINERGLVENFIMKCYERLCGAAQLETMLQTKEIIEKYIKNTNGKLKKELERYLKASCLYPDKECKMPCVWGSRKGIERRI</sequence>
<dbReference type="SUPFAM" id="SSF69796">
    <property type="entry name" value="Thymidylate synthase-complementing protein Thy1"/>
    <property type="match status" value="1"/>
</dbReference>
<name>A0A101HIT5_9BACT</name>